<name>T1KUY4_TETUR</name>
<keyword evidence="3" id="KW-0963">Cytoplasm</keyword>
<feature type="region of interest" description="Disordered" evidence="9">
    <location>
        <begin position="480"/>
        <end position="502"/>
    </location>
</feature>
<evidence type="ECO:0000259" key="10">
    <source>
        <dbReference type="Pfam" id="PF07773"/>
    </source>
</evidence>
<dbReference type="EnsemblMetazoa" id="tetur22g01720.1">
    <property type="protein sequence ID" value="tetur22g01720.1"/>
    <property type="gene ID" value="tetur22g01720"/>
</dbReference>
<keyword evidence="4" id="KW-0732">Signal</keyword>
<evidence type="ECO:0000256" key="2">
    <source>
        <dbReference type="ARBA" id="ARBA00007633"/>
    </source>
</evidence>
<feature type="domain" description="Tectonic-1-3 N-terminal" evidence="11">
    <location>
        <begin position="240"/>
        <end position="325"/>
    </location>
</feature>
<evidence type="ECO:0000256" key="3">
    <source>
        <dbReference type="ARBA" id="ARBA00022490"/>
    </source>
</evidence>
<dbReference type="InterPro" id="IPR040354">
    <property type="entry name" value="TCTN1-3"/>
</dbReference>
<evidence type="ECO:0000256" key="6">
    <source>
        <dbReference type="ARBA" id="ARBA00023180"/>
    </source>
</evidence>
<evidence type="ECO:0000259" key="11">
    <source>
        <dbReference type="Pfam" id="PF25752"/>
    </source>
</evidence>
<comment type="subcellular location">
    <subcellularLocation>
        <location evidence="1">Cytoplasm</location>
        <location evidence="1">Cytoskeleton</location>
        <location evidence="1">Cilium basal body</location>
    </subcellularLocation>
</comment>
<feature type="domain" description="Tectonic-1-3" evidence="10">
    <location>
        <begin position="372"/>
        <end position="596"/>
    </location>
</feature>
<dbReference type="PROSITE" id="PS51381">
    <property type="entry name" value="C2_B9"/>
    <property type="match status" value="1"/>
</dbReference>
<dbReference type="EMBL" id="CAEY01000585">
    <property type="status" value="NOT_ANNOTATED_CDS"/>
    <property type="molecule type" value="Genomic_DNA"/>
</dbReference>
<comment type="similarity">
    <text evidence="2">Belongs to the tectonic family.</text>
</comment>
<keyword evidence="8" id="KW-0966">Cell projection</keyword>
<dbReference type="Pfam" id="PF07773">
    <property type="entry name" value="TCTN_DUF1619"/>
    <property type="match status" value="2"/>
</dbReference>
<evidence type="ECO:0000256" key="7">
    <source>
        <dbReference type="ARBA" id="ARBA00023212"/>
    </source>
</evidence>
<dbReference type="InterPro" id="IPR057724">
    <property type="entry name" value="TCTN1-3_N"/>
</dbReference>
<evidence type="ECO:0000313" key="13">
    <source>
        <dbReference type="Proteomes" id="UP000015104"/>
    </source>
</evidence>
<evidence type="ECO:0000256" key="8">
    <source>
        <dbReference type="ARBA" id="ARBA00023273"/>
    </source>
</evidence>
<evidence type="ECO:0000256" key="4">
    <source>
        <dbReference type="ARBA" id="ARBA00022729"/>
    </source>
</evidence>
<keyword evidence="6" id="KW-0325">Glycoprotein</keyword>
<dbReference type="HOGENOM" id="CLU_018942_0_0_1"/>
<dbReference type="Pfam" id="PF25752">
    <property type="entry name" value="DUF1619_N"/>
    <property type="match status" value="1"/>
</dbReference>
<dbReference type="InterPro" id="IPR011677">
    <property type="entry name" value="TCTN1-3_dom"/>
</dbReference>
<dbReference type="GO" id="GO:0060271">
    <property type="term" value="P:cilium assembly"/>
    <property type="evidence" value="ECO:0007669"/>
    <property type="project" value="TreeGrafter"/>
</dbReference>
<evidence type="ECO:0000256" key="9">
    <source>
        <dbReference type="SAM" id="MobiDB-lite"/>
    </source>
</evidence>
<dbReference type="InterPro" id="IPR010796">
    <property type="entry name" value="C2_B9-type_dom"/>
</dbReference>
<feature type="compositionally biased region" description="Low complexity" evidence="9">
    <location>
        <begin position="485"/>
        <end position="499"/>
    </location>
</feature>
<dbReference type="GO" id="GO:0035869">
    <property type="term" value="C:ciliary transition zone"/>
    <property type="evidence" value="ECO:0007669"/>
    <property type="project" value="TreeGrafter"/>
</dbReference>
<evidence type="ECO:0000256" key="1">
    <source>
        <dbReference type="ARBA" id="ARBA00004120"/>
    </source>
</evidence>
<dbReference type="STRING" id="32264.T1KUY4"/>
<dbReference type="PANTHER" id="PTHR14611:SF2">
    <property type="entry name" value="TECTONIC"/>
    <property type="match status" value="1"/>
</dbReference>
<dbReference type="eggNOG" id="KOG4028">
    <property type="taxonomic scope" value="Eukaryota"/>
</dbReference>
<sequence>MAEVHCFGSIIGTDDDFNGETGLFAKWKITYGPNWQLIEGNSSGDTQVDFSSIDSRSYWSHPIDVHFVTNGIQNWPRFEFQVFKEDSFGRISFVSYGFIHLPSTPGYHRLRCYTWKPIGGITDRIHSFFTGSSLILRNSEIIYNNCDRFRVQTESKGTILLDLYLIVKNFDRFGVELNNSTLGQNLTSVANSSIEEVNITMNNESVTYPSMNESKSKPEADRVANNRNQYQLSQVPFDSRYDYCSCDLKAGFCDLNCCCDEDCNDEERVMFAYCESVKHSKQLDQYCFKEYPVYQNNTRRSILVKESSSSLFCVFNDNVKNIKTYPDRKSVTNVQEYRKIITSSASALTSTFSWSHSHEEEDEIFTSTHGKGFRYGDPIVATSITSRGVEINDIFRLPGSLLVSQGFCDTLRPILFLKDSSHSCVRDIKDYQQECISNQFLGASIYYENIYISKMGSSKPMEPETRTYYQIEYTSSEKQSVKLPTTTKTSTSTNKQSQTADARNVQSKMVTLSIPNCMYLNECIAIHWPDKDSNLNATRLVQNTKLQAKICEGVVNVVNYTFYYDPKDGIDLIRLSFGFTELTENLPIKQTFNVNFKPNENYLVNKTFPSHEFSGNKGYIFGKPILFRNSSLSNNSSSEINHYRIPSLSQGNGQCTVNPMIQQTVRFGSNYRTGCMLNTSRFLVENKMCQSIQREIMDLLDGVNKDLTYVAMFGNPNISNPSDWIPILVDDEPQILQSDSVPRLTADERCPALVTGFSLDIYYALVGQESQSQAKIISAVKRFNKPSTTLT</sequence>
<accession>T1KUY4</accession>
<keyword evidence="5" id="KW-0970">Cilium biogenesis/degradation</keyword>
<protein>
    <submittedName>
        <fullName evidence="12">Uncharacterized protein</fullName>
    </submittedName>
</protein>
<keyword evidence="7" id="KW-0206">Cytoskeleton</keyword>
<keyword evidence="13" id="KW-1185">Reference proteome</keyword>
<evidence type="ECO:0000256" key="5">
    <source>
        <dbReference type="ARBA" id="ARBA00022794"/>
    </source>
</evidence>
<feature type="domain" description="Tectonic-1-3" evidence="10">
    <location>
        <begin position="615"/>
        <end position="779"/>
    </location>
</feature>
<reference evidence="12" key="2">
    <citation type="submission" date="2015-06" db="UniProtKB">
        <authorList>
            <consortium name="EnsemblMetazoa"/>
        </authorList>
    </citation>
    <scope>IDENTIFICATION</scope>
</reference>
<dbReference type="Pfam" id="PF07162">
    <property type="entry name" value="B9-C2"/>
    <property type="match status" value="1"/>
</dbReference>
<dbReference type="Proteomes" id="UP000015104">
    <property type="component" value="Unassembled WGS sequence"/>
</dbReference>
<reference evidence="13" key="1">
    <citation type="submission" date="2011-08" db="EMBL/GenBank/DDBJ databases">
        <authorList>
            <person name="Rombauts S."/>
        </authorList>
    </citation>
    <scope>NUCLEOTIDE SEQUENCE</scope>
    <source>
        <strain evidence="13">London</strain>
    </source>
</reference>
<proteinExistence type="inferred from homology"/>
<dbReference type="PANTHER" id="PTHR14611">
    <property type="entry name" value="TECTONIC FAMILY MEMBER"/>
    <property type="match status" value="1"/>
</dbReference>
<evidence type="ECO:0000313" key="12">
    <source>
        <dbReference type="EnsemblMetazoa" id="tetur22g01720.1"/>
    </source>
</evidence>
<organism evidence="12 13">
    <name type="scientific">Tetranychus urticae</name>
    <name type="common">Two-spotted spider mite</name>
    <dbReference type="NCBI Taxonomy" id="32264"/>
    <lineage>
        <taxon>Eukaryota</taxon>
        <taxon>Metazoa</taxon>
        <taxon>Ecdysozoa</taxon>
        <taxon>Arthropoda</taxon>
        <taxon>Chelicerata</taxon>
        <taxon>Arachnida</taxon>
        <taxon>Acari</taxon>
        <taxon>Acariformes</taxon>
        <taxon>Trombidiformes</taxon>
        <taxon>Prostigmata</taxon>
        <taxon>Eleutherengona</taxon>
        <taxon>Raphignathae</taxon>
        <taxon>Tetranychoidea</taxon>
        <taxon>Tetranychidae</taxon>
        <taxon>Tetranychus</taxon>
    </lineage>
</organism>
<dbReference type="AlphaFoldDB" id="T1KUY4"/>